<accession>A0ABV0ZDN2</accession>
<organism evidence="1 2">
    <name type="scientific">Ameca splendens</name>
    <dbReference type="NCBI Taxonomy" id="208324"/>
    <lineage>
        <taxon>Eukaryota</taxon>
        <taxon>Metazoa</taxon>
        <taxon>Chordata</taxon>
        <taxon>Craniata</taxon>
        <taxon>Vertebrata</taxon>
        <taxon>Euteleostomi</taxon>
        <taxon>Actinopterygii</taxon>
        <taxon>Neopterygii</taxon>
        <taxon>Teleostei</taxon>
        <taxon>Neoteleostei</taxon>
        <taxon>Acanthomorphata</taxon>
        <taxon>Ovalentaria</taxon>
        <taxon>Atherinomorphae</taxon>
        <taxon>Cyprinodontiformes</taxon>
        <taxon>Goodeidae</taxon>
        <taxon>Ameca</taxon>
    </lineage>
</organism>
<dbReference type="EMBL" id="JAHRIP010059019">
    <property type="protein sequence ID" value="MEQ2304328.1"/>
    <property type="molecule type" value="Genomic_DNA"/>
</dbReference>
<keyword evidence="2" id="KW-1185">Reference proteome</keyword>
<evidence type="ECO:0000313" key="2">
    <source>
        <dbReference type="Proteomes" id="UP001469553"/>
    </source>
</evidence>
<gene>
    <name evidence="1" type="ORF">AMECASPLE_025885</name>
</gene>
<comment type="caution">
    <text evidence="1">The sequence shown here is derived from an EMBL/GenBank/DDBJ whole genome shotgun (WGS) entry which is preliminary data.</text>
</comment>
<name>A0ABV0ZDN2_9TELE</name>
<dbReference type="Proteomes" id="UP001469553">
    <property type="component" value="Unassembled WGS sequence"/>
</dbReference>
<proteinExistence type="predicted"/>
<protein>
    <submittedName>
        <fullName evidence="1">Uncharacterized protein</fullName>
    </submittedName>
</protein>
<sequence length="102" mass="11862">MVIRLKPPGQSVVFFPSSITPSEGQRSLRETGQGYTKWGNVLRRQSRRRLGGEWRYSYNGSLDISPSDYQPHSSHTHLRDQVMDWLRKLSHLSCFLAHLESY</sequence>
<reference evidence="1 2" key="1">
    <citation type="submission" date="2021-06" db="EMBL/GenBank/DDBJ databases">
        <authorList>
            <person name="Palmer J.M."/>
        </authorList>
    </citation>
    <scope>NUCLEOTIDE SEQUENCE [LARGE SCALE GENOMIC DNA]</scope>
    <source>
        <strain evidence="1 2">AS_MEX2019</strain>
        <tissue evidence="1">Muscle</tissue>
    </source>
</reference>
<evidence type="ECO:0000313" key="1">
    <source>
        <dbReference type="EMBL" id="MEQ2304328.1"/>
    </source>
</evidence>